<dbReference type="EC" id="3.1.3.48" evidence="2"/>
<sequence length="155" mass="16647">MAEANILFVCTGNTCRSPMAEGLFRKAAEGKDYQVSSAGVSAYNGSAASPETLEILQKNGVSLDGFGSRMASEEILEEATHVFCLTRGHYQILAQMFPEFEEKLYLAAEFAEIDGEVGKDISDPYGCGRAAYEQVAQELDAAIAGILGFLEAKTD</sequence>
<dbReference type="InterPro" id="IPR036196">
    <property type="entry name" value="Ptyr_pPase_sf"/>
</dbReference>
<dbReference type="Pfam" id="PF01451">
    <property type="entry name" value="LMWPc"/>
    <property type="match status" value="1"/>
</dbReference>
<proteinExistence type="inferred from homology"/>
<dbReference type="CDD" id="cd16344">
    <property type="entry name" value="LMWPAP"/>
    <property type="match status" value="1"/>
</dbReference>
<dbReference type="SMART" id="SM00226">
    <property type="entry name" value="LMWPc"/>
    <property type="match status" value="1"/>
</dbReference>
<dbReference type="AlphaFoldDB" id="A0A918TTZ6"/>
<dbReference type="InterPro" id="IPR023485">
    <property type="entry name" value="Ptyr_pPase"/>
</dbReference>
<keyword evidence="4" id="KW-0904">Protein phosphatase</keyword>
<evidence type="ECO:0000256" key="5">
    <source>
        <dbReference type="ARBA" id="ARBA00051722"/>
    </source>
</evidence>
<dbReference type="EMBL" id="BMXI01000010">
    <property type="protein sequence ID" value="GHC56540.1"/>
    <property type="molecule type" value="Genomic_DNA"/>
</dbReference>
<comment type="catalytic activity">
    <reaction evidence="5">
        <text>O-phospho-L-tyrosyl-[protein] + H2O = L-tyrosyl-[protein] + phosphate</text>
        <dbReference type="Rhea" id="RHEA:10684"/>
        <dbReference type="Rhea" id="RHEA-COMP:10136"/>
        <dbReference type="Rhea" id="RHEA-COMP:20101"/>
        <dbReference type="ChEBI" id="CHEBI:15377"/>
        <dbReference type="ChEBI" id="CHEBI:43474"/>
        <dbReference type="ChEBI" id="CHEBI:46858"/>
        <dbReference type="ChEBI" id="CHEBI:61978"/>
        <dbReference type="EC" id="3.1.3.48"/>
    </reaction>
</comment>
<evidence type="ECO:0000313" key="9">
    <source>
        <dbReference type="Proteomes" id="UP000644507"/>
    </source>
</evidence>
<evidence type="ECO:0000256" key="6">
    <source>
        <dbReference type="PIRSR" id="PIRSR617867-1"/>
    </source>
</evidence>
<dbReference type="InterPro" id="IPR017867">
    <property type="entry name" value="Tyr_phospatase_low_mol_wt"/>
</dbReference>
<dbReference type="Gene3D" id="3.40.50.2300">
    <property type="match status" value="1"/>
</dbReference>
<dbReference type="GO" id="GO:0004725">
    <property type="term" value="F:protein tyrosine phosphatase activity"/>
    <property type="evidence" value="ECO:0007669"/>
    <property type="project" value="UniProtKB-EC"/>
</dbReference>
<dbReference type="InterPro" id="IPR050438">
    <property type="entry name" value="LMW_PTPase"/>
</dbReference>
<keyword evidence="3" id="KW-0378">Hydrolase</keyword>
<protein>
    <recommendedName>
        <fullName evidence="2">protein-tyrosine-phosphatase</fullName>
        <ecNumber evidence="2">3.1.3.48</ecNumber>
    </recommendedName>
</protein>
<dbReference type="PRINTS" id="PR00719">
    <property type="entry name" value="LMWPTPASE"/>
</dbReference>
<accession>A0A918TTZ6</accession>
<reference evidence="8" key="2">
    <citation type="submission" date="2020-09" db="EMBL/GenBank/DDBJ databases">
        <authorList>
            <person name="Sun Q."/>
            <person name="Kim S."/>
        </authorList>
    </citation>
    <scope>NUCLEOTIDE SEQUENCE</scope>
    <source>
        <strain evidence="8">KCTC 12988</strain>
    </source>
</reference>
<comment type="caution">
    <text evidence="8">The sequence shown here is derived from an EMBL/GenBank/DDBJ whole genome shotgun (WGS) entry which is preliminary data.</text>
</comment>
<evidence type="ECO:0000256" key="2">
    <source>
        <dbReference type="ARBA" id="ARBA00013064"/>
    </source>
</evidence>
<dbReference type="PANTHER" id="PTHR11717:SF31">
    <property type="entry name" value="LOW MOLECULAR WEIGHT PROTEIN-TYROSINE-PHOSPHATASE ETP-RELATED"/>
    <property type="match status" value="1"/>
</dbReference>
<name>A0A918TTZ6_9BACT</name>
<evidence type="ECO:0000256" key="3">
    <source>
        <dbReference type="ARBA" id="ARBA00022801"/>
    </source>
</evidence>
<organism evidence="8 9">
    <name type="scientific">Roseibacillus persicicus</name>
    <dbReference type="NCBI Taxonomy" id="454148"/>
    <lineage>
        <taxon>Bacteria</taxon>
        <taxon>Pseudomonadati</taxon>
        <taxon>Verrucomicrobiota</taxon>
        <taxon>Verrucomicrobiia</taxon>
        <taxon>Verrucomicrobiales</taxon>
        <taxon>Verrucomicrobiaceae</taxon>
        <taxon>Roseibacillus</taxon>
    </lineage>
</organism>
<feature type="domain" description="Phosphotyrosine protein phosphatase I" evidence="7">
    <location>
        <begin position="4"/>
        <end position="149"/>
    </location>
</feature>
<dbReference type="Proteomes" id="UP000644507">
    <property type="component" value="Unassembled WGS sequence"/>
</dbReference>
<gene>
    <name evidence="8" type="ORF">GCM10007100_24130</name>
</gene>
<feature type="active site" evidence="6">
    <location>
        <position position="16"/>
    </location>
</feature>
<dbReference type="RefSeq" id="WP_189570219.1">
    <property type="nucleotide sequence ID" value="NZ_BMXI01000010.1"/>
</dbReference>
<dbReference type="PANTHER" id="PTHR11717">
    <property type="entry name" value="LOW MOLECULAR WEIGHT PROTEIN TYROSINE PHOSPHATASE"/>
    <property type="match status" value="1"/>
</dbReference>
<evidence type="ECO:0000259" key="7">
    <source>
        <dbReference type="SMART" id="SM00226"/>
    </source>
</evidence>
<reference evidence="8" key="1">
    <citation type="journal article" date="2014" name="Int. J. Syst. Evol. Microbiol.">
        <title>Complete genome sequence of Corynebacterium casei LMG S-19264T (=DSM 44701T), isolated from a smear-ripened cheese.</title>
        <authorList>
            <consortium name="US DOE Joint Genome Institute (JGI-PGF)"/>
            <person name="Walter F."/>
            <person name="Albersmeier A."/>
            <person name="Kalinowski J."/>
            <person name="Ruckert C."/>
        </authorList>
    </citation>
    <scope>NUCLEOTIDE SEQUENCE</scope>
    <source>
        <strain evidence="8">KCTC 12988</strain>
    </source>
</reference>
<keyword evidence="9" id="KW-1185">Reference proteome</keyword>
<evidence type="ECO:0000256" key="4">
    <source>
        <dbReference type="ARBA" id="ARBA00022912"/>
    </source>
</evidence>
<feature type="active site" description="Nucleophile" evidence="6">
    <location>
        <position position="10"/>
    </location>
</feature>
<comment type="similarity">
    <text evidence="1">Belongs to the low molecular weight phosphotyrosine protein phosphatase family.</text>
</comment>
<evidence type="ECO:0000313" key="8">
    <source>
        <dbReference type="EMBL" id="GHC56540.1"/>
    </source>
</evidence>
<evidence type="ECO:0000256" key="1">
    <source>
        <dbReference type="ARBA" id="ARBA00011063"/>
    </source>
</evidence>
<feature type="active site" description="Proton donor" evidence="6">
    <location>
        <position position="123"/>
    </location>
</feature>
<dbReference type="SUPFAM" id="SSF52788">
    <property type="entry name" value="Phosphotyrosine protein phosphatases I"/>
    <property type="match status" value="1"/>
</dbReference>